<dbReference type="InterPro" id="IPR036515">
    <property type="entry name" value="Transposase_17_sf"/>
</dbReference>
<dbReference type="Proteomes" id="UP001159387">
    <property type="component" value="Unassembled WGS sequence"/>
</dbReference>
<dbReference type="EMBL" id="JANQDH010000120">
    <property type="protein sequence ID" value="MDH6062180.1"/>
    <property type="molecule type" value="Genomic_DNA"/>
</dbReference>
<accession>A0AA43GVV1</accession>
<evidence type="ECO:0000313" key="3">
    <source>
        <dbReference type="Proteomes" id="UP001159387"/>
    </source>
</evidence>
<dbReference type="SUPFAM" id="SSF143422">
    <property type="entry name" value="Transposase IS200-like"/>
    <property type="match status" value="1"/>
</dbReference>
<gene>
    <name evidence="1" type="ORF">NWP17_17225</name>
    <name evidence="2" type="ORF">NWP17_17355</name>
</gene>
<keyword evidence="3" id="KW-1185">Reference proteome</keyword>
<reference evidence="2 3" key="1">
    <citation type="journal article" date="2023" name="J. Phycol.">
        <title>Chrysosporum ovalisporum is synonymous with the true-branching cyanobacterium Umezakia natans (Nostocales/Aphanizomenonaceae).</title>
        <authorList>
            <person name="McGregor G.B."/>
            <person name="Sendall B.C."/>
            <person name="Niiyama Y."/>
            <person name="Tuji A."/>
            <person name="Willis A."/>
        </authorList>
    </citation>
    <scope>NUCLEOTIDE SEQUENCE [LARGE SCALE GENOMIC DNA]</scope>
    <source>
        <strain evidence="2 3">ANA360D</strain>
    </source>
</reference>
<dbReference type="GO" id="GO:0006313">
    <property type="term" value="P:DNA transposition"/>
    <property type="evidence" value="ECO:0007669"/>
    <property type="project" value="InterPro"/>
</dbReference>
<evidence type="ECO:0000313" key="1">
    <source>
        <dbReference type="EMBL" id="MDH6062154.1"/>
    </source>
</evidence>
<feature type="non-terminal residue" evidence="2">
    <location>
        <position position="1"/>
    </location>
</feature>
<comment type="caution">
    <text evidence="2">The sequence shown here is derived from an EMBL/GenBank/DDBJ whole genome shotgun (WGS) entry which is preliminary data.</text>
</comment>
<sequence length="44" mass="4840">YGQGGFPKPYGKQALRSPSYFLPSVGAAPLQVLKKYIQNQEKPS</sequence>
<dbReference type="EMBL" id="JANQDH010000119">
    <property type="protein sequence ID" value="MDH6062154.1"/>
    <property type="molecule type" value="Genomic_DNA"/>
</dbReference>
<dbReference type="AlphaFoldDB" id="A0AA43GVV1"/>
<dbReference type="GO" id="GO:0003677">
    <property type="term" value="F:DNA binding"/>
    <property type="evidence" value="ECO:0007669"/>
    <property type="project" value="InterPro"/>
</dbReference>
<evidence type="ECO:0000313" key="2">
    <source>
        <dbReference type="EMBL" id="MDH6062180.1"/>
    </source>
</evidence>
<protein>
    <submittedName>
        <fullName evidence="2">IS200/IS605 family transposase</fullName>
    </submittedName>
</protein>
<dbReference type="GO" id="GO:0004803">
    <property type="term" value="F:transposase activity"/>
    <property type="evidence" value="ECO:0007669"/>
    <property type="project" value="InterPro"/>
</dbReference>
<organism evidence="2 3">
    <name type="scientific">Chrysosporum bergii ANA360D</name>
    <dbReference type="NCBI Taxonomy" id="617107"/>
    <lineage>
        <taxon>Bacteria</taxon>
        <taxon>Bacillati</taxon>
        <taxon>Cyanobacteriota</taxon>
        <taxon>Cyanophyceae</taxon>
        <taxon>Nostocales</taxon>
        <taxon>Nodulariaceae</taxon>
        <taxon>Chrysosporum</taxon>
    </lineage>
</organism>
<name>A0AA43GVV1_9CYAN</name>
<proteinExistence type="predicted"/>